<dbReference type="KEGG" id="ctak:4412677_00107"/>
<sequence length="139" mass="15762">MTRFIFIDWLKFTPTLNLKLKSMTELKEFMLLFRYEPSNEEPTQGQLQEMHKHWGEFIGGIAMQGKLVNTHQLGFEGKKIYANQNTEDGVHIADGQTIGGNMVLKAESMESAAELAKKCPILFMGGTVEVRDILPMNQL</sequence>
<evidence type="ECO:0000313" key="3">
    <source>
        <dbReference type="EMBL" id="SNV32121.1"/>
    </source>
</evidence>
<dbReference type="InterPro" id="IPR005545">
    <property type="entry name" value="YCII"/>
</dbReference>
<evidence type="ECO:0000256" key="1">
    <source>
        <dbReference type="ARBA" id="ARBA00007689"/>
    </source>
</evidence>
<dbReference type="EMBL" id="LT906465">
    <property type="protein sequence ID" value="SNV32121.1"/>
    <property type="molecule type" value="Genomic_DNA"/>
</dbReference>
<protein>
    <submittedName>
        <fullName evidence="3">Uncharacterized protein conserved in bacteria</fullName>
    </submittedName>
</protein>
<dbReference type="Gene3D" id="3.30.70.1060">
    <property type="entry name" value="Dimeric alpha+beta barrel"/>
    <property type="match status" value="1"/>
</dbReference>
<proteinExistence type="inferred from homology"/>
<evidence type="ECO:0000313" key="4">
    <source>
        <dbReference type="Proteomes" id="UP000215196"/>
    </source>
</evidence>
<dbReference type="AlphaFoldDB" id="A0A239WC78"/>
<evidence type="ECO:0000259" key="2">
    <source>
        <dbReference type="Pfam" id="PF03795"/>
    </source>
</evidence>
<dbReference type="RefSeq" id="WP_258454407.1">
    <property type="nucleotide sequence ID" value="NZ_LT906465.1"/>
</dbReference>
<dbReference type="InterPro" id="IPR011008">
    <property type="entry name" value="Dimeric_a/b-barrel"/>
</dbReference>
<comment type="similarity">
    <text evidence="1">Belongs to the YciI family.</text>
</comment>
<feature type="domain" description="YCII-related" evidence="2">
    <location>
        <begin position="56"/>
        <end position="137"/>
    </location>
</feature>
<organism evidence="3 4">
    <name type="scientific">Chryseobacterium taklimakanense</name>
    <dbReference type="NCBI Taxonomy" id="536441"/>
    <lineage>
        <taxon>Bacteria</taxon>
        <taxon>Pseudomonadati</taxon>
        <taxon>Bacteroidota</taxon>
        <taxon>Flavobacteriia</taxon>
        <taxon>Flavobacteriales</taxon>
        <taxon>Weeksellaceae</taxon>
        <taxon>Chryseobacterium group</taxon>
        <taxon>Chryseobacterium</taxon>
    </lineage>
</organism>
<keyword evidence="4" id="KW-1185">Reference proteome</keyword>
<dbReference type="SUPFAM" id="SSF54909">
    <property type="entry name" value="Dimeric alpha+beta barrel"/>
    <property type="match status" value="1"/>
</dbReference>
<gene>
    <name evidence="3" type="ORF">SAMEA4412677_00107</name>
</gene>
<reference evidence="3 4" key="1">
    <citation type="submission" date="2017-06" db="EMBL/GenBank/DDBJ databases">
        <authorList>
            <consortium name="Pathogen Informatics"/>
        </authorList>
    </citation>
    <scope>NUCLEOTIDE SEQUENCE [LARGE SCALE GENOMIC DNA]</scope>
    <source>
        <strain evidence="3 4">NCTC13490</strain>
    </source>
</reference>
<name>A0A239WC78_9FLAO</name>
<dbReference type="Proteomes" id="UP000215196">
    <property type="component" value="Chromosome 1"/>
</dbReference>
<accession>A0A239WC78</accession>
<dbReference type="Pfam" id="PF03795">
    <property type="entry name" value="YCII"/>
    <property type="match status" value="1"/>
</dbReference>